<comment type="caution">
    <text evidence="2">The sequence shown here is derived from an EMBL/GenBank/DDBJ whole genome shotgun (WGS) entry which is preliminary data.</text>
</comment>
<evidence type="ECO:0000313" key="3">
    <source>
        <dbReference type="Proteomes" id="UP000730482"/>
    </source>
</evidence>
<reference evidence="2 3" key="1">
    <citation type="submission" date="2020-02" db="EMBL/GenBank/DDBJ databases">
        <title>Acidophilic actinobacteria isolated from forest soil.</title>
        <authorList>
            <person name="Golinska P."/>
        </authorList>
    </citation>
    <scope>NUCLEOTIDE SEQUENCE [LARGE SCALE GENOMIC DNA]</scope>
    <source>
        <strain evidence="2 3">NL8</strain>
    </source>
</reference>
<keyword evidence="1" id="KW-0812">Transmembrane</keyword>
<feature type="transmembrane region" description="Helical" evidence="1">
    <location>
        <begin position="12"/>
        <end position="33"/>
    </location>
</feature>
<evidence type="ECO:0000256" key="1">
    <source>
        <dbReference type="SAM" id="Phobius"/>
    </source>
</evidence>
<dbReference type="RefSeq" id="WP_212007861.1">
    <property type="nucleotide sequence ID" value="NZ_JAAFYZ010000010.1"/>
</dbReference>
<keyword evidence="1" id="KW-0472">Membrane</keyword>
<name>A0ABS5KIJ5_9ACTN</name>
<evidence type="ECO:0008006" key="4">
    <source>
        <dbReference type="Google" id="ProtNLM"/>
    </source>
</evidence>
<accession>A0ABS5KIJ5</accession>
<organism evidence="2 3">
    <name type="scientific">Catenulispora pinistramenti</name>
    <dbReference type="NCBI Taxonomy" id="2705254"/>
    <lineage>
        <taxon>Bacteria</taxon>
        <taxon>Bacillati</taxon>
        <taxon>Actinomycetota</taxon>
        <taxon>Actinomycetes</taxon>
        <taxon>Catenulisporales</taxon>
        <taxon>Catenulisporaceae</taxon>
        <taxon>Catenulispora</taxon>
    </lineage>
</organism>
<keyword evidence="3" id="KW-1185">Reference proteome</keyword>
<dbReference type="EMBL" id="JAAFYZ010000010">
    <property type="protein sequence ID" value="MBS2546211.1"/>
    <property type="molecule type" value="Genomic_DNA"/>
</dbReference>
<keyword evidence="1" id="KW-1133">Transmembrane helix</keyword>
<sequence length="144" mass="15499">MAEEPITRRQRWIIGLIVVATVILTLAAIALGYKAIQQHRAATQATVTITVQDKRADCTAATPPSCTYTIVSDAGIFADHDEITAHKLNSQGLFDQLMYGGVYEVEIRGARHDSLGSYPNIIKIVRVIAPGHPNPAVVIAPATP</sequence>
<protein>
    <recommendedName>
        <fullName evidence="4">DUF4377 domain-containing protein</fullName>
    </recommendedName>
</protein>
<dbReference type="Proteomes" id="UP000730482">
    <property type="component" value="Unassembled WGS sequence"/>
</dbReference>
<proteinExistence type="predicted"/>
<gene>
    <name evidence="2" type="ORF">KGQ19_04950</name>
</gene>
<evidence type="ECO:0000313" key="2">
    <source>
        <dbReference type="EMBL" id="MBS2546211.1"/>
    </source>
</evidence>